<dbReference type="Pfam" id="PF00950">
    <property type="entry name" value="ABC-3"/>
    <property type="match status" value="1"/>
</dbReference>
<accession>A0A0F4KYX7</accession>
<dbReference type="PANTHER" id="PTHR30477:SF13">
    <property type="entry name" value="IRON TRANSPORT SYSTEM MEMBRANE PROTEIN HI_0360-RELATED"/>
    <property type="match status" value="1"/>
</dbReference>
<dbReference type="GO" id="GO:0055085">
    <property type="term" value="P:transmembrane transport"/>
    <property type="evidence" value="ECO:0007669"/>
    <property type="project" value="InterPro"/>
</dbReference>
<keyword evidence="4 7" id="KW-1133">Transmembrane helix</keyword>
<evidence type="ECO:0000256" key="6">
    <source>
        <dbReference type="RuleBase" id="RU003943"/>
    </source>
</evidence>
<dbReference type="GO" id="GO:0043190">
    <property type="term" value="C:ATP-binding cassette (ABC) transporter complex"/>
    <property type="evidence" value="ECO:0007669"/>
    <property type="project" value="InterPro"/>
</dbReference>
<dbReference type="PRINTS" id="PR00173">
    <property type="entry name" value="EDTRNSPORT"/>
</dbReference>
<keyword evidence="9" id="KW-1185">Reference proteome</keyword>
<dbReference type="RefSeq" id="WP_045922108.1">
    <property type="nucleotide sequence ID" value="NZ_JBHTHW010000004.1"/>
</dbReference>
<feature type="transmembrane region" description="Helical" evidence="7">
    <location>
        <begin position="128"/>
        <end position="146"/>
    </location>
</feature>
<dbReference type="OrthoDB" id="9798540at2"/>
<reference evidence="8 9" key="1">
    <citation type="submission" date="2014-12" db="EMBL/GenBank/DDBJ databases">
        <title>Comparative genomics of the lactic acid bacteria isolated from the honey bee gut.</title>
        <authorList>
            <person name="Ellegaard K.M."/>
            <person name="Tamarit D."/>
            <person name="Javelind E."/>
            <person name="Olofsson T."/>
            <person name="Andersson S.G."/>
            <person name="Vasquez A."/>
        </authorList>
    </citation>
    <scope>NUCLEOTIDE SEQUENCE [LARGE SCALE GENOMIC DNA]</scope>
    <source>
        <strain evidence="8 9">Hon2</strain>
    </source>
</reference>
<feature type="transmembrane region" description="Helical" evidence="7">
    <location>
        <begin position="50"/>
        <end position="73"/>
    </location>
</feature>
<keyword evidence="5 7" id="KW-0472">Membrane</keyword>
<dbReference type="HOGENOM" id="CLU_028808_1_0_9"/>
<evidence type="ECO:0000256" key="4">
    <source>
        <dbReference type="ARBA" id="ARBA00022989"/>
    </source>
</evidence>
<dbReference type="EMBL" id="JXBZ01000002">
    <property type="protein sequence ID" value="KJY51154.1"/>
    <property type="molecule type" value="Genomic_DNA"/>
</dbReference>
<proteinExistence type="inferred from homology"/>
<dbReference type="AlphaFoldDB" id="A0A0F4KYX7"/>
<comment type="similarity">
    <text evidence="2 6">Belongs to the ABC-3 integral membrane protein family.</text>
</comment>
<organism evidence="8 9">
    <name type="scientific">Bombilactobacillus mellis</name>
    <dbReference type="NCBI Taxonomy" id="1218508"/>
    <lineage>
        <taxon>Bacteria</taxon>
        <taxon>Bacillati</taxon>
        <taxon>Bacillota</taxon>
        <taxon>Bacilli</taxon>
        <taxon>Lactobacillales</taxon>
        <taxon>Lactobacillaceae</taxon>
        <taxon>Bombilactobacillus</taxon>
    </lineage>
</organism>
<evidence type="ECO:0000256" key="1">
    <source>
        <dbReference type="ARBA" id="ARBA00004141"/>
    </source>
</evidence>
<dbReference type="SUPFAM" id="SSF81345">
    <property type="entry name" value="ABC transporter involved in vitamin B12 uptake, BtuC"/>
    <property type="match status" value="1"/>
</dbReference>
<evidence type="ECO:0000313" key="9">
    <source>
        <dbReference type="Proteomes" id="UP000033695"/>
    </source>
</evidence>
<keyword evidence="6" id="KW-0813">Transport</keyword>
<evidence type="ECO:0000256" key="3">
    <source>
        <dbReference type="ARBA" id="ARBA00022692"/>
    </source>
</evidence>
<dbReference type="InterPro" id="IPR037294">
    <property type="entry name" value="ABC_BtuC-like"/>
</dbReference>
<comment type="subcellular location">
    <subcellularLocation>
        <location evidence="6">Cell membrane</location>
        <topology evidence="6">Multi-pass membrane protein</topology>
    </subcellularLocation>
    <subcellularLocation>
        <location evidence="1">Membrane</location>
        <topology evidence="1">Multi-pass membrane protein</topology>
    </subcellularLocation>
</comment>
<dbReference type="STRING" id="1218508.JG29_01980"/>
<feature type="transmembrane region" description="Helical" evidence="7">
    <location>
        <begin position="12"/>
        <end position="30"/>
    </location>
</feature>
<dbReference type="Gene3D" id="1.10.3470.10">
    <property type="entry name" value="ABC transporter involved in vitamin B12 uptake, BtuC"/>
    <property type="match status" value="1"/>
</dbReference>
<dbReference type="GO" id="GO:0010043">
    <property type="term" value="P:response to zinc ion"/>
    <property type="evidence" value="ECO:0007669"/>
    <property type="project" value="TreeGrafter"/>
</dbReference>
<feature type="transmembrane region" description="Helical" evidence="7">
    <location>
        <begin position="167"/>
        <end position="184"/>
    </location>
</feature>
<sequence>MLQYEFMRNALIVATVISILCGIMGVFITARHLSFLTHTMSEIGFSGASFGLWVGWTPLNGMLFFTVLSALVAGMTNRTRPLKGTVISTISAFFMGLGVLFLSIAQASSSYATNILFGSIVGISQTDVQQISLIAGFELILIVFIYRQLKFEFFDPIGAQESIRFNGLINLIFLIMMSLSVSIVSQIVGALLVFALLTLPAAAAQFWGKTVHALIILSIIFALLGTWIGLFLGYLTNLPVTFFITTIETIIYLISRMIIKFRN</sequence>
<evidence type="ECO:0000256" key="5">
    <source>
        <dbReference type="ARBA" id="ARBA00023136"/>
    </source>
</evidence>
<evidence type="ECO:0000256" key="7">
    <source>
        <dbReference type="SAM" id="Phobius"/>
    </source>
</evidence>
<dbReference type="Proteomes" id="UP000033695">
    <property type="component" value="Unassembled WGS sequence"/>
</dbReference>
<dbReference type="InterPro" id="IPR001626">
    <property type="entry name" value="ABC_TroCD"/>
</dbReference>
<feature type="transmembrane region" description="Helical" evidence="7">
    <location>
        <begin position="240"/>
        <end position="259"/>
    </location>
</feature>
<evidence type="ECO:0000313" key="8">
    <source>
        <dbReference type="EMBL" id="KJY51154.1"/>
    </source>
</evidence>
<dbReference type="PANTHER" id="PTHR30477">
    <property type="entry name" value="ABC-TRANSPORTER METAL-BINDING PROTEIN"/>
    <property type="match status" value="1"/>
</dbReference>
<comment type="caution">
    <text evidence="8">The sequence shown here is derived from an EMBL/GenBank/DDBJ whole genome shotgun (WGS) entry which is preliminary data.</text>
</comment>
<feature type="transmembrane region" description="Helical" evidence="7">
    <location>
        <begin position="214"/>
        <end position="234"/>
    </location>
</feature>
<gene>
    <name evidence="8" type="ORF">JG29_01980</name>
</gene>
<keyword evidence="3 6" id="KW-0812">Transmembrane</keyword>
<name>A0A0F4KYX7_9LACO</name>
<protein>
    <submittedName>
        <fullName evidence="8">Cation ABC superfamily ATP binding cassette transporter, membrane protein</fullName>
    </submittedName>
</protein>
<dbReference type="PATRIC" id="fig|1218508.4.peg.204"/>
<feature type="transmembrane region" description="Helical" evidence="7">
    <location>
        <begin position="85"/>
        <end position="108"/>
    </location>
</feature>
<evidence type="ECO:0000256" key="2">
    <source>
        <dbReference type="ARBA" id="ARBA00008034"/>
    </source>
</evidence>